<organism evidence="2 3">
    <name type="scientific">Kribbella deserti</name>
    <dbReference type="NCBI Taxonomy" id="1926257"/>
    <lineage>
        <taxon>Bacteria</taxon>
        <taxon>Bacillati</taxon>
        <taxon>Actinomycetota</taxon>
        <taxon>Actinomycetes</taxon>
        <taxon>Propionibacteriales</taxon>
        <taxon>Kribbellaceae</taxon>
        <taxon>Kribbella</taxon>
    </lineage>
</organism>
<evidence type="ECO:0000313" key="3">
    <source>
        <dbReference type="Proteomes" id="UP001589890"/>
    </source>
</evidence>
<dbReference type="EMBL" id="JBHLTC010000047">
    <property type="protein sequence ID" value="MFC0629224.1"/>
    <property type="molecule type" value="Genomic_DNA"/>
</dbReference>
<dbReference type="RefSeq" id="WP_380056929.1">
    <property type="nucleotide sequence ID" value="NZ_JBHLTC010000047.1"/>
</dbReference>
<gene>
    <name evidence="2" type="ORF">ACFFGN_34485</name>
</gene>
<evidence type="ECO:0008006" key="4">
    <source>
        <dbReference type="Google" id="ProtNLM"/>
    </source>
</evidence>
<protein>
    <recommendedName>
        <fullName evidence="4">DUF4352 domain-containing protein</fullName>
    </recommendedName>
</protein>
<feature type="region of interest" description="Disordered" evidence="1">
    <location>
        <begin position="1"/>
        <end position="23"/>
    </location>
</feature>
<keyword evidence="3" id="KW-1185">Reference proteome</keyword>
<reference evidence="2 3" key="1">
    <citation type="submission" date="2024-09" db="EMBL/GenBank/DDBJ databases">
        <authorList>
            <person name="Sun Q."/>
            <person name="Mori K."/>
        </authorList>
    </citation>
    <scope>NUCLEOTIDE SEQUENCE [LARGE SCALE GENOMIC DNA]</scope>
    <source>
        <strain evidence="2 3">CGMCC 1.15906</strain>
    </source>
</reference>
<comment type="caution">
    <text evidence="2">The sequence shown here is derived from an EMBL/GenBank/DDBJ whole genome shotgun (WGS) entry which is preliminary data.</text>
</comment>
<evidence type="ECO:0000256" key="1">
    <source>
        <dbReference type="SAM" id="MobiDB-lite"/>
    </source>
</evidence>
<accession>A0ABV6QX55</accession>
<sequence>MADEKTPSPRGSSAPEQDKQPESLEEIKLRGRPIRTWALGIGAVGLAISAAFGGLQKAPAEVPDVQPGTAIAAGQFEVTVDRVVAVKDLDPVFKPDPGGALLVVVAKIKVTDDRGDFPDSSLLQLVDVPGIPAGERPLGIANMRDNTTNPMLQPEQPEQVIYVWKLPKATEVPSEVKLEVEKTTLEKESKLTHNRIWLTEGVAGKLTVKVKNNLKARR</sequence>
<name>A0ABV6QX55_9ACTN</name>
<proteinExistence type="predicted"/>
<evidence type="ECO:0000313" key="2">
    <source>
        <dbReference type="EMBL" id="MFC0629224.1"/>
    </source>
</evidence>
<dbReference type="Proteomes" id="UP001589890">
    <property type="component" value="Unassembled WGS sequence"/>
</dbReference>